<keyword evidence="4 5" id="KW-0472">Membrane</keyword>
<feature type="transmembrane region" description="Helical" evidence="5">
    <location>
        <begin position="65"/>
        <end position="86"/>
    </location>
</feature>
<accession>A0ABT5FHC9</accession>
<feature type="transmembrane region" description="Helical" evidence="5">
    <location>
        <begin position="141"/>
        <end position="160"/>
    </location>
</feature>
<dbReference type="EMBL" id="JAQOMS010000002">
    <property type="protein sequence ID" value="MDC2890595.1"/>
    <property type="molecule type" value="Genomic_DNA"/>
</dbReference>
<evidence type="ECO:0000259" key="6">
    <source>
        <dbReference type="Pfam" id="PF00892"/>
    </source>
</evidence>
<dbReference type="RefSeq" id="WP_272181744.1">
    <property type="nucleotide sequence ID" value="NZ_JAQOMS010000002.1"/>
</dbReference>
<comment type="subcellular location">
    <subcellularLocation>
        <location evidence="1">Membrane</location>
        <topology evidence="1">Multi-pass membrane protein</topology>
    </subcellularLocation>
</comment>
<dbReference type="InterPro" id="IPR037185">
    <property type="entry name" value="EmrE-like"/>
</dbReference>
<dbReference type="Pfam" id="PF00892">
    <property type="entry name" value="EamA"/>
    <property type="match status" value="2"/>
</dbReference>
<feature type="transmembrane region" description="Helical" evidence="5">
    <location>
        <begin position="92"/>
        <end position="109"/>
    </location>
</feature>
<proteinExistence type="predicted"/>
<evidence type="ECO:0000256" key="5">
    <source>
        <dbReference type="SAM" id="Phobius"/>
    </source>
</evidence>
<organism evidence="7 8">
    <name type="scientific">Psychrosphaera algicola</name>
    <dbReference type="NCBI Taxonomy" id="3023714"/>
    <lineage>
        <taxon>Bacteria</taxon>
        <taxon>Pseudomonadati</taxon>
        <taxon>Pseudomonadota</taxon>
        <taxon>Gammaproteobacteria</taxon>
        <taxon>Alteromonadales</taxon>
        <taxon>Pseudoalteromonadaceae</taxon>
        <taxon>Psychrosphaera</taxon>
    </lineage>
</organism>
<dbReference type="PANTHER" id="PTHR32322:SF9">
    <property type="entry name" value="AMINO-ACID METABOLITE EFFLUX PUMP-RELATED"/>
    <property type="match status" value="1"/>
</dbReference>
<gene>
    <name evidence="7" type="ORF">PN838_19910</name>
</gene>
<feature type="domain" description="EamA" evidence="6">
    <location>
        <begin position="4"/>
        <end position="133"/>
    </location>
</feature>
<reference evidence="7 8" key="1">
    <citation type="submission" date="2023-01" db="EMBL/GenBank/DDBJ databases">
        <title>Psychrosphaera sp. nov., isolated from marine algae.</title>
        <authorList>
            <person name="Bayburt H."/>
            <person name="Choi B.J."/>
            <person name="Kim J.M."/>
            <person name="Choi D.G."/>
            <person name="Jeon C.O."/>
        </authorList>
    </citation>
    <scope>NUCLEOTIDE SEQUENCE [LARGE SCALE GENOMIC DNA]</scope>
    <source>
        <strain evidence="7 8">G1-22</strain>
    </source>
</reference>
<feature type="transmembrane region" description="Helical" evidence="5">
    <location>
        <begin position="256"/>
        <end position="274"/>
    </location>
</feature>
<dbReference type="InterPro" id="IPR000620">
    <property type="entry name" value="EamA_dom"/>
</dbReference>
<dbReference type="SUPFAM" id="SSF103481">
    <property type="entry name" value="Multidrug resistance efflux transporter EmrE"/>
    <property type="match status" value="1"/>
</dbReference>
<comment type="caution">
    <text evidence="7">The sequence shown here is derived from an EMBL/GenBank/DDBJ whole genome shotgun (WGS) entry which is preliminary data.</text>
</comment>
<feature type="transmembrane region" description="Helical" evidence="5">
    <location>
        <begin position="36"/>
        <end position="53"/>
    </location>
</feature>
<evidence type="ECO:0000313" key="7">
    <source>
        <dbReference type="EMBL" id="MDC2890595.1"/>
    </source>
</evidence>
<feature type="transmembrane region" description="Helical" evidence="5">
    <location>
        <begin position="201"/>
        <end position="222"/>
    </location>
</feature>
<dbReference type="InterPro" id="IPR050638">
    <property type="entry name" value="AA-Vitamin_Transporters"/>
</dbReference>
<dbReference type="Proteomes" id="UP001528411">
    <property type="component" value="Unassembled WGS sequence"/>
</dbReference>
<keyword evidence="8" id="KW-1185">Reference proteome</keyword>
<feature type="transmembrane region" description="Helical" evidence="5">
    <location>
        <begin position="172"/>
        <end position="189"/>
    </location>
</feature>
<sequence>MQLIFLILFALFAFAGNSIFGRLALGDNHIDPITFTNIRLISGAIALAIFLFAKRQKLALNRKSNWLSSLWLMVYAFCFSLAYVSLDTGTGALILFGAVQITMFIASALQGKSTLAIEKFGVGLAFLGLVVLVFPELTSPSIVGFILMALSGMVWAVYTIRGKAGSDPSIDTSFNFIYAVPICLLVALFNLDTTIINQTGVLLAIASGVLASAAGYTVWYIILKHINVLQAGVIQLAVPIIAAVGGLIWADEAITLRLVGASVLVIGGIFLVLAKPFSQKVRV</sequence>
<feature type="transmembrane region" description="Helical" evidence="5">
    <location>
        <begin position="229"/>
        <end position="250"/>
    </location>
</feature>
<evidence type="ECO:0000256" key="1">
    <source>
        <dbReference type="ARBA" id="ARBA00004141"/>
    </source>
</evidence>
<evidence type="ECO:0000256" key="3">
    <source>
        <dbReference type="ARBA" id="ARBA00022989"/>
    </source>
</evidence>
<feature type="transmembrane region" description="Helical" evidence="5">
    <location>
        <begin position="116"/>
        <end position="135"/>
    </location>
</feature>
<keyword evidence="2 5" id="KW-0812">Transmembrane</keyword>
<feature type="domain" description="EamA" evidence="6">
    <location>
        <begin position="144"/>
        <end position="273"/>
    </location>
</feature>
<name>A0ABT5FHC9_9GAMM</name>
<evidence type="ECO:0000313" key="8">
    <source>
        <dbReference type="Proteomes" id="UP001528411"/>
    </source>
</evidence>
<dbReference type="PANTHER" id="PTHR32322">
    <property type="entry name" value="INNER MEMBRANE TRANSPORTER"/>
    <property type="match status" value="1"/>
</dbReference>
<evidence type="ECO:0000256" key="4">
    <source>
        <dbReference type="ARBA" id="ARBA00023136"/>
    </source>
</evidence>
<evidence type="ECO:0000256" key="2">
    <source>
        <dbReference type="ARBA" id="ARBA00022692"/>
    </source>
</evidence>
<protein>
    <submittedName>
        <fullName evidence="7">DMT family transporter</fullName>
    </submittedName>
</protein>
<keyword evidence="3 5" id="KW-1133">Transmembrane helix</keyword>